<name>A0A2U1M276_ARTAN</name>
<dbReference type="EMBL" id="PKPP01006775">
    <property type="protein sequence ID" value="PWA55362.1"/>
    <property type="molecule type" value="Genomic_DNA"/>
</dbReference>
<dbReference type="OrthoDB" id="270970at2759"/>
<dbReference type="InterPro" id="IPR000008">
    <property type="entry name" value="C2_dom"/>
</dbReference>
<accession>A0A2U1M276</accession>
<dbReference type="AlphaFoldDB" id="A0A2U1M276"/>
<protein>
    <submittedName>
        <fullName evidence="2">C2 domain-containing protein</fullName>
    </submittedName>
</protein>
<evidence type="ECO:0000313" key="3">
    <source>
        <dbReference type="Proteomes" id="UP000245207"/>
    </source>
</evidence>
<gene>
    <name evidence="2" type="ORF">CTI12_AA428390</name>
</gene>
<reference evidence="2 3" key="1">
    <citation type="journal article" date="2018" name="Mol. Plant">
        <title>The genome of Artemisia annua provides insight into the evolution of Asteraceae family and artemisinin biosynthesis.</title>
        <authorList>
            <person name="Shen Q."/>
            <person name="Zhang L."/>
            <person name="Liao Z."/>
            <person name="Wang S."/>
            <person name="Yan T."/>
            <person name="Shi P."/>
            <person name="Liu M."/>
            <person name="Fu X."/>
            <person name="Pan Q."/>
            <person name="Wang Y."/>
            <person name="Lv Z."/>
            <person name="Lu X."/>
            <person name="Zhang F."/>
            <person name="Jiang W."/>
            <person name="Ma Y."/>
            <person name="Chen M."/>
            <person name="Hao X."/>
            <person name="Li L."/>
            <person name="Tang Y."/>
            <person name="Lv G."/>
            <person name="Zhou Y."/>
            <person name="Sun X."/>
            <person name="Brodelius P.E."/>
            <person name="Rose J.K.C."/>
            <person name="Tang K."/>
        </authorList>
    </citation>
    <scope>NUCLEOTIDE SEQUENCE [LARGE SCALE GENOMIC DNA]</scope>
    <source>
        <strain evidence="3">cv. Huhao1</strain>
        <tissue evidence="2">Leaf</tissue>
    </source>
</reference>
<dbReference type="Proteomes" id="UP000245207">
    <property type="component" value="Unassembled WGS sequence"/>
</dbReference>
<evidence type="ECO:0000313" key="2">
    <source>
        <dbReference type="EMBL" id="PWA55362.1"/>
    </source>
</evidence>
<comment type="caution">
    <text evidence="2">The sequence shown here is derived from an EMBL/GenBank/DDBJ whole genome shotgun (WGS) entry which is preliminary data.</text>
</comment>
<dbReference type="PANTHER" id="PTHR32246">
    <property type="entry name" value="INGRESSION PROTEIN FIC1"/>
    <property type="match status" value="1"/>
</dbReference>
<feature type="domain" description="C2" evidence="1">
    <location>
        <begin position="5"/>
        <end position="103"/>
    </location>
</feature>
<sequence length="164" mass="17849">MERRTLELTIISAGGLTSLSKYNVYVVVGTGTGGKKLQTHVLRSTGSSELTLNIPIKLTFNEAAGLEDRLDLVIKIKAVKWLFFSKTLGKVRVPIKDLMEGITEEGKESQLVSYPVINGKAEPGSASLTFSYKFGKKFWHKVKAPNTSGSKVETDFLAGVLVGE</sequence>
<organism evidence="2 3">
    <name type="scientific">Artemisia annua</name>
    <name type="common">Sweet wormwood</name>
    <dbReference type="NCBI Taxonomy" id="35608"/>
    <lineage>
        <taxon>Eukaryota</taxon>
        <taxon>Viridiplantae</taxon>
        <taxon>Streptophyta</taxon>
        <taxon>Embryophyta</taxon>
        <taxon>Tracheophyta</taxon>
        <taxon>Spermatophyta</taxon>
        <taxon>Magnoliopsida</taxon>
        <taxon>eudicotyledons</taxon>
        <taxon>Gunneridae</taxon>
        <taxon>Pentapetalae</taxon>
        <taxon>asterids</taxon>
        <taxon>campanulids</taxon>
        <taxon>Asterales</taxon>
        <taxon>Asteraceae</taxon>
        <taxon>Asteroideae</taxon>
        <taxon>Anthemideae</taxon>
        <taxon>Artemisiinae</taxon>
        <taxon>Artemisia</taxon>
    </lineage>
</organism>
<dbReference type="InterPro" id="IPR035892">
    <property type="entry name" value="C2_domain_sf"/>
</dbReference>
<dbReference type="Pfam" id="PF00168">
    <property type="entry name" value="C2"/>
    <property type="match status" value="1"/>
</dbReference>
<dbReference type="SUPFAM" id="SSF49562">
    <property type="entry name" value="C2 domain (Calcium/lipid-binding domain, CaLB)"/>
    <property type="match status" value="1"/>
</dbReference>
<evidence type="ECO:0000259" key="1">
    <source>
        <dbReference type="Pfam" id="PF00168"/>
    </source>
</evidence>
<dbReference type="PANTHER" id="PTHR32246:SF173">
    <property type="entry name" value="C2 DOMAIN-CONTAINING PROTEIN"/>
    <property type="match status" value="1"/>
</dbReference>
<proteinExistence type="predicted"/>
<dbReference type="STRING" id="35608.A0A2U1M276"/>
<keyword evidence="3" id="KW-1185">Reference proteome</keyword>